<dbReference type="SUPFAM" id="SSF53756">
    <property type="entry name" value="UDP-Glycosyltransferase/glycogen phosphorylase"/>
    <property type="match status" value="1"/>
</dbReference>
<feature type="domain" description="Glycosyltransferase subfamily 4-like N-terminal" evidence="2">
    <location>
        <begin position="14"/>
        <end position="191"/>
    </location>
</feature>
<dbReference type="EMBL" id="BROH01000005">
    <property type="protein sequence ID" value="GKY88150.1"/>
    <property type="molecule type" value="Genomic_DNA"/>
</dbReference>
<dbReference type="CDD" id="cd03801">
    <property type="entry name" value="GT4_PimA-like"/>
    <property type="match status" value="1"/>
</dbReference>
<dbReference type="PANTHER" id="PTHR12526:SF636">
    <property type="entry name" value="BLL3647 PROTEIN"/>
    <property type="match status" value="1"/>
</dbReference>
<dbReference type="Proteomes" id="UP001144205">
    <property type="component" value="Unassembled WGS sequence"/>
</dbReference>
<dbReference type="RefSeq" id="WP_281842198.1">
    <property type="nucleotide sequence ID" value="NZ_BROH01000005.1"/>
</dbReference>
<dbReference type="Gene3D" id="3.40.50.2000">
    <property type="entry name" value="Glycogen Phosphorylase B"/>
    <property type="match status" value="2"/>
</dbReference>
<evidence type="ECO:0000313" key="3">
    <source>
        <dbReference type="EMBL" id="GKY88150.1"/>
    </source>
</evidence>
<evidence type="ECO:0000259" key="2">
    <source>
        <dbReference type="Pfam" id="PF13579"/>
    </source>
</evidence>
<reference evidence="3" key="1">
    <citation type="journal article" date="2023" name="Int. J. Syst. Evol. Microbiol.">
        <title>Sinisalibacter aestuarii sp. nov., isolated from estuarine sediment of the Arakawa River.</title>
        <authorList>
            <person name="Arafat S.T."/>
            <person name="Hirano S."/>
            <person name="Sato A."/>
            <person name="Takeuchi K."/>
            <person name="Yasuda T."/>
            <person name="Terahara T."/>
            <person name="Hamada M."/>
            <person name="Kobayashi T."/>
        </authorList>
    </citation>
    <scope>NUCLEOTIDE SEQUENCE</scope>
    <source>
        <strain evidence="3">B-399</strain>
    </source>
</reference>
<proteinExistence type="predicted"/>
<dbReference type="PANTHER" id="PTHR12526">
    <property type="entry name" value="GLYCOSYLTRANSFERASE"/>
    <property type="match status" value="1"/>
</dbReference>
<evidence type="ECO:0000313" key="4">
    <source>
        <dbReference type="Proteomes" id="UP001144205"/>
    </source>
</evidence>
<evidence type="ECO:0008006" key="5">
    <source>
        <dbReference type="Google" id="ProtNLM"/>
    </source>
</evidence>
<evidence type="ECO:0000259" key="1">
    <source>
        <dbReference type="Pfam" id="PF00534"/>
    </source>
</evidence>
<keyword evidence="4" id="KW-1185">Reference proteome</keyword>
<sequence length="407" mass="44552">MSRRIAIVETNAQGGLIHFAYQVADALAREGAEVSLITSPDYELADLPHNFTVLKMLRLWPIFDRKGGDRRQGTLQRYWRKVRRVWRGVLFYAAWTRVTLHLLRDKPDGVVLSMIHSPFQVVFFKAMKWAGIPMVQICHEIEQRDSQRGAWDRMVAHPLLAGCYDSFSTVVFLASSVESDYLARYGDATPTLMMLHGPQLIFPNDGVSAEALREKYGIAPGERVVLFFGLLRPSKGVSDLVEAFALLPDRAGLRLVIAGYPTKSFDTAALRAQIDRLGIAGQVSLFLDYVPNGDVAPLMEQGDLVVFPYRNATASGAASAAQSLGRPVVATNVGGFPEAIHDGETGYLAAPEDPAALADAIAKTLADPARARAMAEAGRQDMLENRSWGAFARGLIGVFDGLRPAPK</sequence>
<dbReference type="Pfam" id="PF00534">
    <property type="entry name" value="Glycos_transf_1"/>
    <property type="match status" value="1"/>
</dbReference>
<name>A0ABQ5LUP8_9RHOB</name>
<dbReference type="Pfam" id="PF13579">
    <property type="entry name" value="Glyco_trans_4_4"/>
    <property type="match status" value="1"/>
</dbReference>
<feature type="domain" description="Glycosyl transferase family 1" evidence="1">
    <location>
        <begin position="210"/>
        <end position="380"/>
    </location>
</feature>
<accession>A0ABQ5LUP8</accession>
<comment type="caution">
    <text evidence="3">The sequence shown here is derived from an EMBL/GenBank/DDBJ whole genome shotgun (WGS) entry which is preliminary data.</text>
</comment>
<dbReference type="InterPro" id="IPR028098">
    <property type="entry name" value="Glyco_trans_4-like_N"/>
</dbReference>
<protein>
    <recommendedName>
        <fullName evidence="5">Glycosyltransferase family 1 protein</fullName>
    </recommendedName>
</protein>
<dbReference type="InterPro" id="IPR001296">
    <property type="entry name" value="Glyco_trans_1"/>
</dbReference>
<organism evidence="3 4">
    <name type="scientific">Sinisalibacter aestuarii</name>
    <dbReference type="NCBI Taxonomy" id="2949426"/>
    <lineage>
        <taxon>Bacteria</taxon>
        <taxon>Pseudomonadati</taxon>
        <taxon>Pseudomonadota</taxon>
        <taxon>Alphaproteobacteria</taxon>
        <taxon>Rhodobacterales</taxon>
        <taxon>Roseobacteraceae</taxon>
        <taxon>Sinisalibacter</taxon>
    </lineage>
</organism>
<gene>
    <name evidence="3" type="ORF">STA1M1_20190</name>
</gene>